<dbReference type="Gene3D" id="3.90.182.10">
    <property type="entry name" value="Toxin - Anthrax Protective Antigen,domain 1"/>
    <property type="match status" value="1"/>
</dbReference>
<dbReference type="PROSITE" id="PS51820">
    <property type="entry name" value="PA14"/>
    <property type="match status" value="1"/>
</dbReference>
<dbReference type="RefSeq" id="WP_119325288.1">
    <property type="nucleotide sequence ID" value="NZ_AP025739.1"/>
</dbReference>
<name>A0A402D758_9BACT</name>
<dbReference type="EMBL" id="AP025739">
    <property type="protein sequence ID" value="BDI32086.1"/>
    <property type="molecule type" value="Genomic_DNA"/>
</dbReference>
<dbReference type="Proteomes" id="UP000287394">
    <property type="component" value="Chromosome"/>
</dbReference>
<keyword evidence="2" id="KW-1185">Reference proteome</keyword>
<dbReference type="AlphaFoldDB" id="A0A402D758"/>
<dbReference type="OrthoDB" id="1551464at2"/>
<dbReference type="SMART" id="SM00758">
    <property type="entry name" value="PA14"/>
    <property type="match status" value="1"/>
</dbReference>
<organism evidence="1 2">
    <name type="scientific">Capsulimonas corticalis</name>
    <dbReference type="NCBI Taxonomy" id="2219043"/>
    <lineage>
        <taxon>Bacteria</taxon>
        <taxon>Bacillati</taxon>
        <taxon>Armatimonadota</taxon>
        <taxon>Armatimonadia</taxon>
        <taxon>Capsulimonadales</taxon>
        <taxon>Capsulimonadaceae</taxon>
        <taxon>Capsulimonas</taxon>
    </lineage>
</organism>
<sequence length="699" mass="76212">MHTFRHKSGSTFKKSLDAFVTIATMGVIAGHASAQGLQVTYGNQGLATLVYNGVTLADTNANGQDAFAVYEYERKAANGTVTDKYSWDGGYTTSWNASTKTLTLTYDWGTVKCIYTQPTSTRLNLAITVTNTTAGDTINGLAVSPLYVRFPNFPIGYDANTPHVGYNSDGPNVQVADYGTGAMALCNDDVVKNLYNGFFTISPDTANYKRYEIWTGSMPLSFQPPNYPKFYRPIAPGASDTYNISLRFGATGSTAPTLAGDIYTSFRTAWPSQVKWPDHRSIGALFLATSQSHPATNPRGWFLNDPYVDITTPSGVSALQQRLLQYADNSIPILQSMNSQGMIVWDVEGQEFPQPTSYVGDPTQLSVRAPEMDPIADQFFQKFRNAGLRVGVTIRPQQLVTSPSPQQNEVTNPAQLMINKINYAKQRWGCSIFYIDSNGDTNAPYDASIFKQVADAEPDVLLIPEHANPKYYAYTIPYGALTNGATGDPLAAIWTYPTAYSAIYTPDGDLNGQHSALVASVKRGDLLMYRGWWNDPQNSQTQSVYTDAAIGTGLKGQYYNDPSGGGTTFTTLALTRTDPTVNFNWPQGTSPASAIQTSFYSAKWTGYITAPITDSYQIHVTSDDGARLYVNGQSLVDNWGPHAPQDNYGVISLVAGQRYTIELDFRQFQGGATAKLEWLGNSGALTRQVIPAANLTPAP</sequence>
<gene>
    <name evidence="1" type="ORF">CCAX7_41370</name>
</gene>
<dbReference type="KEGG" id="ccot:CCAX7_41370"/>
<dbReference type="InterPro" id="IPR011658">
    <property type="entry name" value="PA14_dom"/>
</dbReference>
<reference evidence="1 2" key="1">
    <citation type="journal article" date="2019" name="Int. J. Syst. Evol. Microbiol.">
        <title>Capsulimonas corticalis gen. nov., sp. nov., an aerobic capsulated bacterium, of a novel bacterial order, Capsulimonadales ord. nov., of the class Armatimonadia of the phylum Armatimonadetes.</title>
        <authorList>
            <person name="Li J."/>
            <person name="Kudo C."/>
            <person name="Tonouchi A."/>
        </authorList>
    </citation>
    <scope>NUCLEOTIDE SEQUENCE [LARGE SCALE GENOMIC DNA]</scope>
    <source>
        <strain evidence="1 2">AX-7</strain>
    </source>
</reference>
<proteinExistence type="predicted"/>
<dbReference type="Pfam" id="PF07691">
    <property type="entry name" value="PA14"/>
    <property type="match status" value="1"/>
</dbReference>
<dbReference type="SUPFAM" id="SSF56988">
    <property type="entry name" value="Anthrax protective antigen"/>
    <property type="match status" value="1"/>
</dbReference>
<protein>
    <submittedName>
        <fullName evidence="1">Uncharacterized protein</fullName>
    </submittedName>
</protein>
<dbReference type="InterPro" id="IPR037524">
    <property type="entry name" value="PA14/GLEYA"/>
</dbReference>
<accession>A0A402D758</accession>
<evidence type="ECO:0000313" key="2">
    <source>
        <dbReference type="Proteomes" id="UP000287394"/>
    </source>
</evidence>
<evidence type="ECO:0000313" key="1">
    <source>
        <dbReference type="EMBL" id="BDI32086.1"/>
    </source>
</evidence>